<organism evidence="1">
    <name type="scientific">marine sediment metagenome</name>
    <dbReference type="NCBI Taxonomy" id="412755"/>
    <lineage>
        <taxon>unclassified sequences</taxon>
        <taxon>metagenomes</taxon>
        <taxon>ecological metagenomes</taxon>
    </lineage>
</organism>
<dbReference type="GO" id="GO:0006487">
    <property type="term" value="P:protein N-linked glycosylation"/>
    <property type="evidence" value="ECO:0007669"/>
    <property type="project" value="TreeGrafter"/>
</dbReference>
<dbReference type="SUPFAM" id="SSF53448">
    <property type="entry name" value="Nucleotide-diphospho-sugar transferases"/>
    <property type="match status" value="1"/>
</dbReference>
<comment type="caution">
    <text evidence="1">The sequence shown here is derived from an EMBL/GenBank/DDBJ whole genome shotgun (WGS) entry which is preliminary data.</text>
</comment>
<name>X0TWY9_9ZZZZ</name>
<dbReference type="Gene3D" id="3.90.550.10">
    <property type="entry name" value="Spore Coat Polysaccharide Biosynthesis Protein SpsA, Chain A"/>
    <property type="match status" value="1"/>
</dbReference>
<evidence type="ECO:0000313" key="1">
    <source>
        <dbReference type="EMBL" id="GAF80640.1"/>
    </source>
</evidence>
<dbReference type="EMBL" id="BARS01009863">
    <property type="protein sequence ID" value="GAF80640.1"/>
    <property type="molecule type" value="Genomic_DNA"/>
</dbReference>
<reference evidence="1" key="1">
    <citation type="journal article" date="2014" name="Front. Microbiol.">
        <title>High frequency of phylogenetically diverse reductive dehalogenase-homologous genes in deep subseafloor sedimentary metagenomes.</title>
        <authorList>
            <person name="Kawai M."/>
            <person name="Futagami T."/>
            <person name="Toyoda A."/>
            <person name="Takaki Y."/>
            <person name="Nishi S."/>
            <person name="Hori S."/>
            <person name="Arai W."/>
            <person name="Tsubouchi T."/>
            <person name="Morono Y."/>
            <person name="Uchiyama I."/>
            <person name="Ito T."/>
            <person name="Fujiyama A."/>
            <person name="Inagaki F."/>
            <person name="Takami H."/>
        </authorList>
    </citation>
    <scope>NUCLEOTIDE SEQUENCE</scope>
    <source>
        <strain evidence="1">Expedition CK06-06</strain>
    </source>
</reference>
<dbReference type="InterPro" id="IPR029044">
    <property type="entry name" value="Nucleotide-diphossugar_trans"/>
</dbReference>
<evidence type="ECO:0008006" key="2">
    <source>
        <dbReference type="Google" id="ProtNLM"/>
    </source>
</evidence>
<dbReference type="AlphaFoldDB" id="X0TWY9"/>
<accession>X0TWY9</accession>
<protein>
    <recommendedName>
        <fullName evidence="2">Glycosyltransferase 2-like domain-containing protein</fullName>
    </recommendedName>
</protein>
<dbReference type="PANTHER" id="PTHR10859:SF91">
    <property type="entry name" value="DOLICHYL-PHOSPHATE BETA-GLUCOSYLTRANSFERASE"/>
    <property type="match status" value="1"/>
</dbReference>
<gene>
    <name evidence="1" type="ORF">S01H1_18448</name>
</gene>
<sequence>ATTVATGVKLAKGENILFTDFDQATPLSEVEKLTPFLKKGYDVIIGSREVKGARREKEPFYRHLMGKVFNLVVHIIALPGIHDTQCGFKLFKTKTVKDIFSKLKVQHVETKRAFTGAFDVEALFLAQKKGYKIAEVPVFWRHYETARINPIKDSMRMFFDVLKIRLNDLLGRYEI</sequence>
<proteinExistence type="predicted"/>
<feature type="non-terminal residue" evidence="1">
    <location>
        <position position="1"/>
    </location>
</feature>
<dbReference type="PANTHER" id="PTHR10859">
    <property type="entry name" value="GLYCOSYL TRANSFERASE"/>
    <property type="match status" value="1"/>
</dbReference>